<feature type="binding site" evidence="9">
    <location>
        <position position="9"/>
    </location>
    <ligand>
        <name>substrate</name>
    </ligand>
</feature>
<dbReference type="AlphaFoldDB" id="A0A6I6ENI9"/>
<keyword evidence="12" id="KW-1185">Reference proteome</keyword>
<dbReference type="EMBL" id="CP046522">
    <property type="protein sequence ID" value="QGU95242.1"/>
    <property type="molecule type" value="Genomic_DNA"/>
</dbReference>
<evidence type="ECO:0000256" key="2">
    <source>
        <dbReference type="ARBA" id="ARBA00022679"/>
    </source>
</evidence>
<evidence type="ECO:0000256" key="9">
    <source>
        <dbReference type="HAMAP-Rule" id="MF_00151"/>
    </source>
</evidence>
<evidence type="ECO:0000256" key="6">
    <source>
        <dbReference type="ARBA" id="ARBA00022842"/>
    </source>
</evidence>
<accession>A0A6I6ENI9</accession>
<comment type="pathway">
    <text evidence="9">Cofactor biosynthesis; coenzyme A biosynthesis; CoA from (R)-pantothenate: step 4/5.</text>
</comment>
<feature type="binding site" evidence="9">
    <location>
        <position position="98"/>
    </location>
    <ligand>
        <name>ATP</name>
        <dbReference type="ChEBI" id="CHEBI:30616"/>
    </ligand>
</feature>
<gene>
    <name evidence="9 11" type="primary">coaD</name>
    <name evidence="11" type="ORF">GOM49_09200</name>
</gene>
<evidence type="ECO:0000313" key="11">
    <source>
        <dbReference type="EMBL" id="QGU95242.1"/>
    </source>
</evidence>
<dbReference type="Pfam" id="PF01467">
    <property type="entry name" value="CTP_transf_like"/>
    <property type="match status" value="1"/>
</dbReference>
<dbReference type="InterPro" id="IPR001980">
    <property type="entry name" value="PPAT"/>
</dbReference>
<proteinExistence type="inferred from homology"/>
<keyword evidence="2 9" id="KW-0808">Transferase</keyword>
<keyword evidence="4 9" id="KW-0547">Nucleotide-binding</keyword>
<sequence>MRIAVYPGSFDPVTKGHLDIIERSAKIFDEVIVAVLINPDKKGLFSIEERVELIKKVTQNIKNVKVESFYGLLVNYMKQKNAQVIIKGLRAVSDFEYEFQMALMNKKLDSSIETCFMMTNAKYSYLSSSSIKQVVMFGGCIEDLVPDEIVNDIMNKINKK</sequence>
<feature type="binding site" evidence="9">
    <location>
        <begin position="123"/>
        <end position="129"/>
    </location>
    <ligand>
        <name>ATP</name>
        <dbReference type="ChEBI" id="CHEBI:30616"/>
    </ligand>
</feature>
<name>A0A6I6ENI9_9CLOT</name>
<dbReference type="PRINTS" id="PR01020">
    <property type="entry name" value="LPSBIOSNTHSS"/>
</dbReference>
<evidence type="ECO:0000256" key="5">
    <source>
        <dbReference type="ARBA" id="ARBA00022840"/>
    </source>
</evidence>
<keyword evidence="3 9" id="KW-0548">Nucleotidyltransferase</keyword>
<dbReference type="CDD" id="cd02163">
    <property type="entry name" value="PPAT"/>
    <property type="match status" value="1"/>
</dbReference>
<comment type="subcellular location">
    <subcellularLocation>
        <location evidence="9">Cytoplasm</location>
    </subcellularLocation>
</comment>
<reference evidence="11 12" key="1">
    <citation type="submission" date="2019-12" db="EMBL/GenBank/DDBJ databases">
        <title>Genome sequenceing of Clostridium bovifaecis.</title>
        <authorList>
            <person name="Yao Y."/>
        </authorList>
    </citation>
    <scope>NUCLEOTIDE SEQUENCE [LARGE SCALE GENOMIC DNA]</scope>
    <source>
        <strain evidence="11 12">BXX</strain>
    </source>
</reference>
<feature type="binding site" evidence="9">
    <location>
        <begin position="9"/>
        <end position="10"/>
    </location>
    <ligand>
        <name>ATP</name>
        <dbReference type="ChEBI" id="CHEBI:30616"/>
    </ligand>
</feature>
<keyword evidence="5 9" id="KW-0067">ATP-binding</keyword>
<dbReference type="InterPro" id="IPR004821">
    <property type="entry name" value="Cyt_trans-like"/>
</dbReference>
<keyword evidence="1 9" id="KW-0963">Cytoplasm</keyword>
<evidence type="ECO:0000256" key="4">
    <source>
        <dbReference type="ARBA" id="ARBA00022741"/>
    </source>
</evidence>
<dbReference type="PANTHER" id="PTHR21342">
    <property type="entry name" value="PHOSPHOPANTETHEINE ADENYLYLTRANSFERASE"/>
    <property type="match status" value="1"/>
</dbReference>
<dbReference type="GO" id="GO:0004595">
    <property type="term" value="F:pantetheine-phosphate adenylyltransferase activity"/>
    <property type="evidence" value="ECO:0007669"/>
    <property type="project" value="UniProtKB-UniRule"/>
</dbReference>
<feature type="binding site" evidence="9">
    <location>
        <begin position="88"/>
        <end position="90"/>
    </location>
    <ligand>
        <name>ATP</name>
        <dbReference type="ChEBI" id="CHEBI:30616"/>
    </ligand>
</feature>
<evidence type="ECO:0000313" key="12">
    <source>
        <dbReference type="Proteomes" id="UP000422764"/>
    </source>
</evidence>
<dbReference type="NCBIfam" id="TIGR00125">
    <property type="entry name" value="cyt_tran_rel"/>
    <property type="match status" value="1"/>
</dbReference>
<dbReference type="HAMAP" id="MF_00151">
    <property type="entry name" value="PPAT_bact"/>
    <property type="match status" value="1"/>
</dbReference>
<evidence type="ECO:0000256" key="1">
    <source>
        <dbReference type="ARBA" id="ARBA00022490"/>
    </source>
</evidence>
<comment type="similarity">
    <text evidence="9">Belongs to the bacterial CoaD family.</text>
</comment>
<evidence type="ECO:0000259" key="10">
    <source>
        <dbReference type="Pfam" id="PF01467"/>
    </source>
</evidence>
<comment type="catalytic activity">
    <reaction evidence="8 9">
        <text>(R)-4'-phosphopantetheine + ATP + H(+) = 3'-dephospho-CoA + diphosphate</text>
        <dbReference type="Rhea" id="RHEA:19801"/>
        <dbReference type="ChEBI" id="CHEBI:15378"/>
        <dbReference type="ChEBI" id="CHEBI:30616"/>
        <dbReference type="ChEBI" id="CHEBI:33019"/>
        <dbReference type="ChEBI" id="CHEBI:57328"/>
        <dbReference type="ChEBI" id="CHEBI:61723"/>
        <dbReference type="EC" id="2.7.7.3"/>
    </reaction>
</comment>
<keyword evidence="7 9" id="KW-0173">Coenzyme A biosynthesis</keyword>
<comment type="function">
    <text evidence="9">Reversibly transfers an adenylyl group from ATP to 4'-phosphopantetheine, yielding dephospho-CoA (dPCoA) and pyrophosphate.</text>
</comment>
<keyword evidence="6 9" id="KW-0460">Magnesium</keyword>
<feature type="binding site" evidence="9">
    <location>
        <position position="87"/>
    </location>
    <ligand>
        <name>substrate</name>
    </ligand>
</feature>
<feature type="binding site" evidence="9">
    <location>
        <position position="41"/>
    </location>
    <ligand>
        <name>substrate</name>
    </ligand>
</feature>
<dbReference type="InterPro" id="IPR014729">
    <property type="entry name" value="Rossmann-like_a/b/a_fold"/>
</dbReference>
<evidence type="ECO:0000256" key="8">
    <source>
        <dbReference type="ARBA" id="ARBA00029346"/>
    </source>
</evidence>
<feature type="site" description="Transition state stabilizer" evidence="9">
    <location>
        <position position="17"/>
    </location>
</feature>
<dbReference type="PANTHER" id="PTHR21342:SF1">
    <property type="entry name" value="PHOSPHOPANTETHEINE ADENYLYLTRANSFERASE"/>
    <property type="match status" value="1"/>
</dbReference>
<feature type="binding site" evidence="9">
    <location>
        <position position="17"/>
    </location>
    <ligand>
        <name>ATP</name>
        <dbReference type="ChEBI" id="CHEBI:30616"/>
    </ligand>
</feature>
<feature type="domain" description="Cytidyltransferase-like" evidence="10">
    <location>
        <begin position="5"/>
        <end position="133"/>
    </location>
</feature>
<dbReference type="Proteomes" id="UP000422764">
    <property type="component" value="Chromosome"/>
</dbReference>
<protein>
    <recommendedName>
        <fullName evidence="9">Phosphopantetheine adenylyltransferase</fullName>
        <ecNumber evidence="9">2.7.7.3</ecNumber>
    </recommendedName>
    <alternativeName>
        <fullName evidence="9">Dephospho-CoA pyrophosphorylase</fullName>
    </alternativeName>
    <alternativeName>
        <fullName evidence="9">Pantetheine-phosphate adenylyltransferase</fullName>
        <shortName evidence="9">PPAT</shortName>
    </alternativeName>
</protein>
<dbReference type="GO" id="GO:0005737">
    <property type="term" value="C:cytoplasm"/>
    <property type="evidence" value="ECO:0007669"/>
    <property type="project" value="UniProtKB-SubCell"/>
</dbReference>
<dbReference type="Gene3D" id="3.40.50.620">
    <property type="entry name" value="HUPs"/>
    <property type="match status" value="1"/>
</dbReference>
<evidence type="ECO:0000256" key="7">
    <source>
        <dbReference type="ARBA" id="ARBA00022993"/>
    </source>
</evidence>
<dbReference type="GO" id="GO:0005524">
    <property type="term" value="F:ATP binding"/>
    <property type="evidence" value="ECO:0007669"/>
    <property type="project" value="UniProtKB-KW"/>
</dbReference>
<evidence type="ECO:0000256" key="3">
    <source>
        <dbReference type="ARBA" id="ARBA00022695"/>
    </source>
</evidence>
<comment type="subunit">
    <text evidence="9">Homohexamer.</text>
</comment>
<dbReference type="GO" id="GO:0015937">
    <property type="term" value="P:coenzyme A biosynthetic process"/>
    <property type="evidence" value="ECO:0007669"/>
    <property type="project" value="UniProtKB-UniRule"/>
</dbReference>
<comment type="cofactor">
    <cofactor evidence="9">
        <name>Mg(2+)</name>
        <dbReference type="ChEBI" id="CHEBI:18420"/>
    </cofactor>
</comment>
<dbReference type="NCBIfam" id="TIGR01510">
    <property type="entry name" value="coaD_prev_kdtB"/>
    <property type="match status" value="1"/>
</dbReference>
<dbReference type="SUPFAM" id="SSF52374">
    <property type="entry name" value="Nucleotidylyl transferase"/>
    <property type="match status" value="1"/>
</dbReference>
<dbReference type="EC" id="2.7.7.3" evidence="9"/>
<feature type="binding site" evidence="9">
    <location>
        <position position="73"/>
    </location>
    <ligand>
        <name>substrate</name>
    </ligand>
</feature>
<dbReference type="UniPathway" id="UPA00241">
    <property type="reaction ID" value="UER00355"/>
</dbReference>
<organism evidence="11 12">
    <name type="scientific">Clostridium bovifaecis</name>
    <dbReference type="NCBI Taxonomy" id="2184719"/>
    <lineage>
        <taxon>Bacteria</taxon>
        <taxon>Bacillati</taxon>
        <taxon>Bacillota</taxon>
        <taxon>Clostridia</taxon>
        <taxon>Eubacteriales</taxon>
        <taxon>Clostridiaceae</taxon>
        <taxon>Clostridium</taxon>
    </lineage>
</organism>